<dbReference type="Pfam" id="PF17049">
    <property type="entry name" value="AEP1"/>
    <property type="match status" value="1"/>
</dbReference>
<keyword evidence="3 6" id="KW-0810">Translation regulation</keyword>
<dbReference type="GeneID" id="43583594"/>
<comment type="subcellular location">
    <subcellularLocation>
        <location evidence="1 6">Mitochondrion</location>
    </subcellularLocation>
</comment>
<accession>A0A5E8C1N4</accession>
<protein>
    <recommendedName>
        <fullName evidence="6">ATPase expression protein 1</fullName>
    </recommendedName>
</protein>
<dbReference type="AlphaFoldDB" id="A0A5E8C1N4"/>
<evidence type="ECO:0000313" key="8">
    <source>
        <dbReference type="Proteomes" id="UP000398389"/>
    </source>
</evidence>
<comment type="function">
    <text evidence="6">Required for translation of the mitochondrial OLI1 transcript encoding subunit 9 of mitochondrial ATP synthase.</text>
</comment>
<keyword evidence="8" id="KW-1185">Reference proteome</keyword>
<organism evidence="7 8">
    <name type="scientific">Magnusiomyces paraingens</name>
    <dbReference type="NCBI Taxonomy" id="2606893"/>
    <lineage>
        <taxon>Eukaryota</taxon>
        <taxon>Fungi</taxon>
        <taxon>Dikarya</taxon>
        <taxon>Ascomycota</taxon>
        <taxon>Saccharomycotina</taxon>
        <taxon>Dipodascomycetes</taxon>
        <taxon>Dipodascales</taxon>
        <taxon>Dipodascaceae</taxon>
        <taxon>Magnusiomyces</taxon>
    </lineage>
</organism>
<evidence type="ECO:0000313" key="7">
    <source>
        <dbReference type="EMBL" id="VVT55870.1"/>
    </source>
</evidence>
<comment type="similarity">
    <text evidence="2 6">Belongs to the AEP1 family.</text>
</comment>
<dbReference type="RefSeq" id="XP_031855385.1">
    <property type="nucleotide sequence ID" value="XM_031999494.1"/>
</dbReference>
<evidence type="ECO:0000256" key="2">
    <source>
        <dbReference type="ARBA" id="ARBA00008176"/>
    </source>
</evidence>
<sequence length="633" mass="71459">MTKSLRQLNLSKLFSDKSTLNTSSIDVEKIKTFVSSPTHLLYESDIKTFISIQDSLYSNSLEVTTLLTEMILNSNQYSLPPLAKTFEKVITDSFLVHQISAKEYGTLVNLILTRALEIFPQTLYISETGEVEEHLGFENLIIFEDLLKYISDDDENFTRSQNIFFQLLSRSGSIKQAENVLEKMVTLGVSLTDRSIDEFFSTLERYLFASRNVSHLSRIEYNNSVKEILFKFRKFLLSQNITPSMADLLLEFSAYLDEFYGVMNMIEDSSHCDEILSKCQPKIIQTAVRCSIPHSHWAELESESSGIVCSSEKEVLSISPDSPIIRKKLIYTKAMATMFGILDRFKDTSAGLTTDALDQCLILSARLGNSGGMYKALSLRLQQNLSNSLISQDILSKLFDAFPINQGGVNFEKRKSSSLWIINDAIIADSARDEAILFHLRSNIDPFVDSKVYIKYLSALGRCLRVDLLSHEWESIILPPMINNNDIEHAYYPDIVISLLSAFKTANSIPSALVVLDSLLQSSTRSMATYRHAICILEKVLTHEVLPLFPTLNHLTKWLINNRDATNWSDSDVNQILSDTKSIAIKPSDLSLLITDSSVKPDAVGKLLSELVLQVRRGKDIDMALKHLDQMFK</sequence>
<evidence type="ECO:0000256" key="3">
    <source>
        <dbReference type="ARBA" id="ARBA00022845"/>
    </source>
</evidence>
<dbReference type="EMBL" id="CABVLU010000003">
    <property type="protein sequence ID" value="VVT55870.1"/>
    <property type="molecule type" value="Genomic_DNA"/>
</dbReference>
<name>A0A5E8C1N4_9ASCO</name>
<dbReference type="InterPro" id="IPR031467">
    <property type="entry name" value="Aep1"/>
</dbReference>
<dbReference type="OrthoDB" id="10452409at2759"/>
<dbReference type="GO" id="GO:0005739">
    <property type="term" value="C:mitochondrion"/>
    <property type="evidence" value="ECO:0007669"/>
    <property type="project" value="UniProtKB-SubCell"/>
</dbReference>
<keyword evidence="5 6" id="KW-0496">Mitochondrion</keyword>
<evidence type="ECO:0000256" key="5">
    <source>
        <dbReference type="ARBA" id="ARBA00023128"/>
    </source>
</evidence>
<gene>
    <name evidence="7" type="ORF">SAPINGB_P004779</name>
</gene>
<evidence type="ECO:0000256" key="1">
    <source>
        <dbReference type="ARBA" id="ARBA00004173"/>
    </source>
</evidence>
<proteinExistence type="inferred from homology"/>
<reference evidence="7 8" key="1">
    <citation type="submission" date="2019-09" db="EMBL/GenBank/DDBJ databases">
        <authorList>
            <person name="Brejova B."/>
        </authorList>
    </citation>
    <scope>NUCLEOTIDE SEQUENCE [LARGE SCALE GENOMIC DNA]</scope>
</reference>
<evidence type="ECO:0000256" key="4">
    <source>
        <dbReference type="ARBA" id="ARBA00022946"/>
    </source>
</evidence>
<dbReference type="Proteomes" id="UP000398389">
    <property type="component" value="Unassembled WGS sequence"/>
</dbReference>
<evidence type="ECO:0000256" key="6">
    <source>
        <dbReference type="RuleBase" id="RU362136"/>
    </source>
</evidence>
<dbReference type="GO" id="GO:0045182">
    <property type="term" value="F:translation regulator activity"/>
    <property type="evidence" value="ECO:0007669"/>
    <property type="project" value="InterPro"/>
</dbReference>
<keyword evidence="4 6" id="KW-0809">Transit peptide</keyword>